<gene>
    <name evidence="2" type="ORF">GCM10009092_33200</name>
</gene>
<protein>
    <recommendedName>
        <fullName evidence="1">CHAT domain-containing protein</fullName>
    </recommendedName>
</protein>
<proteinExistence type="predicted"/>
<name>A0ABN0XK37_9ALTE</name>
<accession>A0ABN0XK37</accession>
<evidence type="ECO:0000313" key="3">
    <source>
        <dbReference type="Proteomes" id="UP001501757"/>
    </source>
</evidence>
<dbReference type="InterPro" id="IPR024983">
    <property type="entry name" value="CHAT_dom"/>
</dbReference>
<evidence type="ECO:0000259" key="1">
    <source>
        <dbReference type="Pfam" id="PF12770"/>
    </source>
</evidence>
<evidence type="ECO:0000313" key="2">
    <source>
        <dbReference type="EMBL" id="GAA0366216.1"/>
    </source>
</evidence>
<feature type="domain" description="CHAT" evidence="1">
    <location>
        <begin position="2"/>
        <end position="74"/>
    </location>
</feature>
<dbReference type="Pfam" id="PF12770">
    <property type="entry name" value="CHAT"/>
    <property type="match status" value="1"/>
</dbReference>
<dbReference type="RefSeq" id="WP_343846403.1">
    <property type="nucleotide sequence ID" value="NZ_BAAAEI010000021.1"/>
</dbReference>
<dbReference type="Proteomes" id="UP001501757">
    <property type="component" value="Unassembled WGS sequence"/>
</dbReference>
<reference evidence="2 3" key="1">
    <citation type="journal article" date="2019" name="Int. J. Syst. Evol. Microbiol.">
        <title>The Global Catalogue of Microorganisms (GCM) 10K type strain sequencing project: providing services to taxonomists for standard genome sequencing and annotation.</title>
        <authorList>
            <consortium name="The Broad Institute Genomics Platform"/>
            <consortium name="The Broad Institute Genome Sequencing Center for Infectious Disease"/>
            <person name="Wu L."/>
            <person name="Ma J."/>
        </authorList>
    </citation>
    <scope>NUCLEOTIDE SEQUENCE [LARGE SCALE GENOMIC DNA]</scope>
    <source>
        <strain evidence="2 3">JCM 13378</strain>
    </source>
</reference>
<organism evidence="2 3">
    <name type="scientific">Bowmanella denitrificans</name>
    <dbReference type="NCBI Taxonomy" id="366582"/>
    <lineage>
        <taxon>Bacteria</taxon>
        <taxon>Pseudomonadati</taxon>
        <taxon>Pseudomonadota</taxon>
        <taxon>Gammaproteobacteria</taxon>
        <taxon>Alteromonadales</taxon>
        <taxon>Alteromonadaceae</taxon>
        <taxon>Bowmanella</taxon>
    </lineage>
</organism>
<dbReference type="EMBL" id="BAAAEI010000021">
    <property type="protein sequence ID" value="GAA0366216.1"/>
    <property type="molecule type" value="Genomic_DNA"/>
</dbReference>
<keyword evidence="3" id="KW-1185">Reference proteome</keyword>
<comment type="caution">
    <text evidence="2">The sequence shown here is derived from an EMBL/GenBank/DDBJ whole genome shotgun (WGS) entry which is preliminary data.</text>
</comment>
<sequence>MQGMARGFLVSGVNNVIATLWPISDKVSAEFMLSFYRYLGDSKDYAKALQQTQIEFASNPRYRHPFYWAAYTHYAK</sequence>